<sequence>MARREIGTRWDRENRNNINENFKELYNIQDRAIEEATQAVIDSGKLIWLEPVNTYADIATIYPNPEIGHTVFVRDTGKVYRFYDGYWGEIQQIDAGPVNEVDTRLSAEIDNKIGILSKRTFVTYEQFGAVLDGVADDTAAIKAAHDFANQYGYPVRQHKGIIRLTGTVDVKTDTDLSGCELIIDDNTPNTILYNVLPDSDYQNITVTQSELTEGAIKIPSLSPYKYSFIKISSDEVFAYRNGDTPYNKLEHVVHITDGAIIGGPLMDDFTTGNLTVQAKPITDKPITFRAPTIRHERTDMSYVPFAIRIKRSNTTLSNVNIKVSNLPTLESTTYKGKLIGINDCYNVAIDTVNGENVSAYATYQTQPTYIIAVDNVIKLRMRNINLLRGWGIMATHYVKDVVVEDSYLNRVDNHIGCGDFYIKNTTFCGDWGCYIGWGKGKVTLDNCTNEYVEGFGTANSKSGVLLRTDWGLPFEGELNIINHTIKNHVSGIDKFSLINLYNTYSYNYQRSRTPKLPTIRVNGVTINNKYDAKIVGFFLKLGSAFSNVKLGSVQISNVKVIGESDANYFTAFEHQPDIATFAAGEVFKIKLFNIGEEIPNKYLNGFVGADFSDSATTFNNTRKKRELIFVYDRYHSNAYGVEITNCKGNVVISAKNKLTAYNSKLSCLDLYSTNALETRIYNCLLFPFTSDTGWSTVLNLNNAEIQNSTVYCVKRDGAYVNLMFENEANAKLLLNNVLKGNNDQTKASKLFKFISTDYIQPN</sequence>
<comment type="subcellular location">
    <subcellularLocation>
        <location evidence="1">Virion</location>
    </subcellularLocation>
</comment>
<proteinExistence type="predicted"/>
<protein>
    <submittedName>
        <fullName evidence="3">Tail fiber</fullName>
    </submittedName>
</protein>
<dbReference type="KEGG" id="vg:55607732"/>
<evidence type="ECO:0000256" key="1">
    <source>
        <dbReference type="ARBA" id="ARBA00004328"/>
    </source>
</evidence>
<accession>A0A2P1JTV5</accession>
<organism evidence="3 4">
    <name type="scientific">Anoxybacillus phage A403</name>
    <dbReference type="NCBI Taxonomy" id="2099336"/>
    <lineage>
        <taxon>Viruses</taxon>
        <taxon>Duplodnaviria</taxon>
        <taxon>Heunggongvirae</taxon>
        <taxon>Uroviricota</taxon>
        <taxon>Caudoviricetes</taxon>
        <taxon>Tandoganvirus</taxon>
        <taxon>Tandoganvirus A403</taxon>
    </lineage>
</organism>
<dbReference type="GO" id="GO:0051701">
    <property type="term" value="P:biological process involved in interaction with host"/>
    <property type="evidence" value="ECO:0007669"/>
    <property type="project" value="UniProtKB-ARBA"/>
</dbReference>
<dbReference type="InterPro" id="IPR011050">
    <property type="entry name" value="Pectin_lyase_fold/virulence"/>
</dbReference>
<reference evidence="3 4" key="1">
    <citation type="submission" date="2018-02" db="EMBL/GenBank/DDBJ databases">
        <title>Identification and Molecular Characterization of a Novel Bacteriophage isolated from Anoxybacillus caldiproteolyticus.</title>
        <authorList>
            <person name="Sahin E."/>
            <person name="Karaca B."/>
            <person name="Gursoy G.E."/>
            <person name="Coleri Cihan A."/>
        </authorList>
    </citation>
    <scope>NUCLEOTIDE SEQUENCE [LARGE SCALE GENOMIC DNA]</scope>
</reference>
<evidence type="ECO:0000256" key="2">
    <source>
        <dbReference type="ARBA" id="ARBA00022844"/>
    </source>
</evidence>
<keyword evidence="2" id="KW-0946">Virion</keyword>
<keyword evidence="4" id="KW-1185">Reference proteome</keyword>
<evidence type="ECO:0000313" key="3">
    <source>
        <dbReference type="EMBL" id="AVO22571.1"/>
    </source>
</evidence>
<name>A0A2P1JTV5_9CAUD</name>
<dbReference type="Gene3D" id="2.160.20.10">
    <property type="entry name" value="Single-stranded right-handed beta-helix, Pectin lyase-like"/>
    <property type="match status" value="1"/>
</dbReference>
<dbReference type="InterPro" id="IPR012334">
    <property type="entry name" value="Pectin_lyas_fold"/>
</dbReference>
<dbReference type="SUPFAM" id="SSF51126">
    <property type="entry name" value="Pectin lyase-like"/>
    <property type="match status" value="1"/>
</dbReference>
<dbReference type="RefSeq" id="YP_009837541.1">
    <property type="nucleotide sequence ID" value="NC_048701.1"/>
</dbReference>
<dbReference type="EMBL" id="MG969427">
    <property type="protein sequence ID" value="AVO22571.1"/>
    <property type="molecule type" value="Genomic_DNA"/>
</dbReference>
<dbReference type="GO" id="GO:0044423">
    <property type="term" value="C:virion component"/>
    <property type="evidence" value="ECO:0007669"/>
    <property type="project" value="UniProtKB-KW"/>
</dbReference>
<dbReference type="GO" id="GO:0019058">
    <property type="term" value="P:viral life cycle"/>
    <property type="evidence" value="ECO:0007669"/>
    <property type="project" value="UniProtKB-ARBA"/>
</dbReference>
<dbReference type="GeneID" id="55607732"/>
<evidence type="ECO:0000313" key="4">
    <source>
        <dbReference type="Proteomes" id="UP000240948"/>
    </source>
</evidence>
<dbReference type="Proteomes" id="UP000240948">
    <property type="component" value="Segment"/>
</dbReference>